<dbReference type="PROSITE" id="PS00211">
    <property type="entry name" value="ABC_TRANSPORTER_1"/>
    <property type="match status" value="1"/>
</dbReference>
<dbReference type="PROSITE" id="PS50893">
    <property type="entry name" value="ABC_TRANSPORTER_2"/>
    <property type="match status" value="1"/>
</dbReference>
<evidence type="ECO:0000259" key="11">
    <source>
        <dbReference type="PROSITE" id="PS51866"/>
    </source>
</evidence>
<dbReference type="Pfam" id="PF00005">
    <property type="entry name" value="ABC_tran"/>
    <property type="match status" value="1"/>
</dbReference>
<keyword evidence="5" id="KW-0547">Nucleotide-binding</keyword>
<sequence length="378" mass="41329">MENNSKLENTGILILSASEFNATQLEAKVQLEYASFKLAVDFKVPLKGVVAIYGPSGCGKTTLLRCLAGLEKASYGEVTIGDQVWQNDKMFVRPHERSVGFVFQDGGLLAHLTVAENLNFGRKRAAQALDEKQCRDVISLLGLEPLLTSRPAELSGGEAQRVAIGRALFLNPQLLIMDEPLASLDSLNKDKILSHLDQLKQQADQPMIYVSHSASEISRLADYVIVMDQGEIQYHGTIETVAARQDSPFYQAQQPFSVLFGQVVDPCNQFKLSVIDVDGDQFMVPDLALEQGRTARLHIDAKDVSLALSRSQDSSILNIFKASVVTIEQLAHCGHCLVKLSLAQSELLALISQYSCEQLSLAPGSVVFAQIKAVSILK</sequence>
<dbReference type="GO" id="GO:0005524">
    <property type="term" value="F:ATP binding"/>
    <property type="evidence" value="ECO:0007669"/>
    <property type="project" value="UniProtKB-KW"/>
</dbReference>
<dbReference type="InterPro" id="IPR005116">
    <property type="entry name" value="Transp-assoc_OB_typ1"/>
</dbReference>
<keyword evidence="13" id="KW-1185">Reference proteome</keyword>
<dbReference type="InterPro" id="IPR011868">
    <property type="entry name" value="ModC_ABC_ATP-bd"/>
</dbReference>
<evidence type="ECO:0000256" key="2">
    <source>
        <dbReference type="ARBA" id="ARBA00022475"/>
    </source>
</evidence>
<dbReference type="InterPro" id="IPR003439">
    <property type="entry name" value="ABC_transporter-like_ATP-bd"/>
</dbReference>
<feature type="domain" description="ABC transporter" evidence="10">
    <location>
        <begin position="20"/>
        <end position="254"/>
    </location>
</feature>
<keyword evidence="1" id="KW-0813">Transport</keyword>
<dbReference type="AlphaFoldDB" id="A0A545T7H6"/>
<dbReference type="Gene3D" id="3.40.50.300">
    <property type="entry name" value="P-loop containing nucleotide triphosphate hydrolases"/>
    <property type="match status" value="1"/>
</dbReference>
<evidence type="ECO:0000313" key="13">
    <source>
        <dbReference type="Proteomes" id="UP000317839"/>
    </source>
</evidence>
<keyword evidence="7" id="KW-1278">Translocase</keyword>
<comment type="caution">
    <text evidence="12">The sequence shown here is derived from an EMBL/GenBank/DDBJ whole genome shotgun (WGS) entry which is preliminary data.</text>
</comment>
<dbReference type="OrthoDB" id="9802264at2"/>
<evidence type="ECO:0000256" key="1">
    <source>
        <dbReference type="ARBA" id="ARBA00022448"/>
    </source>
</evidence>
<dbReference type="PANTHER" id="PTHR43514:SF10">
    <property type="entry name" value="MOLYBDENUM IMPORT ATP-BINDING PROTEIN MODC 2"/>
    <property type="match status" value="1"/>
</dbReference>
<dbReference type="GO" id="GO:0016887">
    <property type="term" value="F:ATP hydrolysis activity"/>
    <property type="evidence" value="ECO:0007669"/>
    <property type="project" value="InterPro"/>
</dbReference>
<dbReference type="Pfam" id="PF03459">
    <property type="entry name" value="TOBE"/>
    <property type="match status" value="1"/>
</dbReference>
<dbReference type="InterPro" id="IPR017871">
    <property type="entry name" value="ABC_transporter-like_CS"/>
</dbReference>
<keyword evidence="8" id="KW-0472">Membrane</keyword>
<evidence type="ECO:0000256" key="9">
    <source>
        <dbReference type="PROSITE-ProRule" id="PRU01213"/>
    </source>
</evidence>
<evidence type="ECO:0000259" key="10">
    <source>
        <dbReference type="PROSITE" id="PS50893"/>
    </source>
</evidence>
<dbReference type="InterPro" id="IPR004606">
    <property type="entry name" value="Mop_domain"/>
</dbReference>
<gene>
    <name evidence="12" type="primary">modC</name>
    <name evidence="12" type="ORF">FLL45_17135</name>
</gene>
<dbReference type="InterPro" id="IPR027417">
    <property type="entry name" value="P-loop_NTPase"/>
</dbReference>
<protein>
    <submittedName>
        <fullName evidence="12">Molybdenum ABC transporter ATP-binding protein</fullName>
    </submittedName>
</protein>
<keyword evidence="2" id="KW-1003">Cell membrane</keyword>
<keyword evidence="6 12" id="KW-0067">ATP-binding</keyword>
<accession>A0A545T7H6</accession>
<dbReference type="GO" id="GO:0015098">
    <property type="term" value="F:molybdate ion transmembrane transporter activity"/>
    <property type="evidence" value="ECO:0007669"/>
    <property type="project" value="InterPro"/>
</dbReference>
<dbReference type="InterPro" id="IPR003593">
    <property type="entry name" value="AAA+_ATPase"/>
</dbReference>
<dbReference type="SUPFAM" id="SSF52540">
    <property type="entry name" value="P-loop containing nucleoside triphosphate hydrolases"/>
    <property type="match status" value="1"/>
</dbReference>
<evidence type="ECO:0000256" key="7">
    <source>
        <dbReference type="ARBA" id="ARBA00022967"/>
    </source>
</evidence>
<evidence type="ECO:0000256" key="3">
    <source>
        <dbReference type="ARBA" id="ARBA00022505"/>
    </source>
</evidence>
<dbReference type="Proteomes" id="UP000317839">
    <property type="component" value="Unassembled WGS sequence"/>
</dbReference>
<evidence type="ECO:0000256" key="6">
    <source>
        <dbReference type="ARBA" id="ARBA00022840"/>
    </source>
</evidence>
<dbReference type="GO" id="GO:0140359">
    <property type="term" value="F:ABC-type transporter activity"/>
    <property type="evidence" value="ECO:0007669"/>
    <property type="project" value="InterPro"/>
</dbReference>
<feature type="domain" description="Mop" evidence="11">
    <location>
        <begin position="313"/>
        <end position="378"/>
    </location>
</feature>
<proteinExistence type="predicted"/>
<dbReference type="SMART" id="SM00382">
    <property type="entry name" value="AAA"/>
    <property type="match status" value="1"/>
</dbReference>
<evidence type="ECO:0000256" key="5">
    <source>
        <dbReference type="ARBA" id="ARBA00022741"/>
    </source>
</evidence>
<dbReference type="GO" id="GO:0016020">
    <property type="term" value="C:membrane"/>
    <property type="evidence" value="ECO:0007669"/>
    <property type="project" value="InterPro"/>
</dbReference>
<dbReference type="InterPro" id="IPR050334">
    <property type="entry name" value="Molybdenum_import_ModC"/>
</dbReference>
<dbReference type="InterPro" id="IPR008995">
    <property type="entry name" value="Mo/tungstate-bd_C_term_dom"/>
</dbReference>
<keyword evidence="4" id="KW-0997">Cell inner membrane</keyword>
<evidence type="ECO:0000256" key="8">
    <source>
        <dbReference type="ARBA" id="ARBA00023136"/>
    </source>
</evidence>
<keyword evidence="3 9" id="KW-0500">Molybdenum</keyword>
<reference evidence="12 13" key="1">
    <citation type="submission" date="2019-06" db="EMBL/GenBank/DDBJ databases">
        <title>Draft genome of Aliikangiella marina GYP-15.</title>
        <authorList>
            <person name="Wang G."/>
        </authorList>
    </citation>
    <scope>NUCLEOTIDE SEQUENCE [LARGE SCALE GENOMIC DNA]</scope>
    <source>
        <strain evidence="12 13">GYP-15</strain>
    </source>
</reference>
<dbReference type="Gene3D" id="2.40.50.100">
    <property type="match status" value="1"/>
</dbReference>
<evidence type="ECO:0000313" key="12">
    <source>
        <dbReference type="EMBL" id="TQV73171.1"/>
    </source>
</evidence>
<dbReference type="NCBIfam" id="TIGR02142">
    <property type="entry name" value="modC_ABC"/>
    <property type="match status" value="1"/>
</dbReference>
<dbReference type="SUPFAM" id="SSF50331">
    <property type="entry name" value="MOP-like"/>
    <property type="match status" value="1"/>
</dbReference>
<name>A0A545T7H6_9GAMM</name>
<organism evidence="12 13">
    <name type="scientific">Aliikangiella marina</name>
    <dbReference type="NCBI Taxonomy" id="1712262"/>
    <lineage>
        <taxon>Bacteria</taxon>
        <taxon>Pseudomonadati</taxon>
        <taxon>Pseudomonadota</taxon>
        <taxon>Gammaproteobacteria</taxon>
        <taxon>Oceanospirillales</taxon>
        <taxon>Pleioneaceae</taxon>
        <taxon>Aliikangiella</taxon>
    </lineage>
</organism>
<dbReference type="PANTHER" id="PTHR43514">
    <property type="entry name" value="ABC TRANSPORTER I FAMILY MEMBER 10"/>
    <property type="match status" value="1"/>
</dbReference>
<dbReference type="PROSITE" id="PS51866">
    <property type="entry name" value="MOP"/>
    <property type="match status" value="1"/>
</dbReference>
<dbReference type="EMBL" id="VIKR01000004">
    <property type="protein sequence ID" value="TQV73171.1"/>
    <property type="molecule type" value="Genomic_DNA"/>
</dbReference>
<evidence type="ECO:0000256" key="4">
    <source>
        <dbReference type="ARBA" id="ARBA00022519"/>
    </source>
</evidence>